<evidence type="ECO:0000256" key="4">
    <source>
        <dbReference type="SAM" id="MobiDB-lite"/>
    </source>
</evidence>
<dbReference type="Gene3D" id="4.10.1000.10">
    <property type="entry name" value="Zinc finger, CCCH-type"/>
    <property type="match status" value="1"/>
</dbReference>
<feature type="region of interest" description="Disordered" evidence="4">
    <location>
        <begin position="480"/>
        <end position="530"/>
    </location>
</feature>
<dbReference type="Proteomes" id="UP001214628">
    <property type="component" value="Chromosome 5"/>
</dbReference>
<name>A0AAF0F8C5_9BASI</name>
<feature type="domain" description="C3H1-type" evidence="5">
    <location>
        <begin position="344"/>
        <end position="370"/>
    </location>
</feature>
<evidence type="ECO:0000256" key="3">
    <source>
        <dbReference type="ARBA" id="ARBA00022833"/>
    </source>
</evidence>
<keyword evidence="7" id="KW-1185">Reference proteome</keyword>
<dbReference type="AlphaFoldDB" id="A0AAF0F8C5"/>
<evidence type="ECO:0000256" key="1">
    <source>
        <dbReference type="ARBA" id="ARBA00022723"/>
    </source>
</evidence>
<dbReference type="SUPFAM" id="SSF90229">
    <property type="entry name" value="CCCH zinc finger"/>
    <property type="match status" value="1"/>
</dbReference>
<keyword evidence="2" id="KW-0863">Zinc-finger</keyword>
<reference evidence="6" key="1">
    <citation type="submission" date="2023-02" db="EMBL/GenBank/DDBJ databases">
        <title>Mating type loci evolution in Malassezia.</title>
        <authorList>
            <person name="Coelho M.A."/>
        </authorList>
    </citation>
    <scope>NUCLEOTIDE SEQUENCE</scope>
    <source>
        <strain evidence="6">CBS 14136</strain>
    </source>
</reference>
<protein>
    <recommendedName>
        <fullName evidence="5">C3H1-type domain-containing protein</fullName>
    </recommendedName>
</protein>
<feature type="region of interest" description="Disordered" evidence="4">
    <location>
        <begin position="19"/>
        <end position="41"/>
    </location>
</feature>
<feature type="region of interest" description="Disordered" evidence="4">
    <location>
        <begin position="184"/>
        <end position="204"/>
    </location>
</feature>
<feature type="compositionally biased region" description="Low complexity" evidence="4">
    <location>
        <begin position="133"/>
        <end position="158"/>
    </location>
</feature>
<keyword evidence="3" id="KW-0862">Zinc</keyword>
<organism evidence="6 7">
    <name type="scientific">Malassezia psittaci</name>
    <dbReference type="NCBI Taxonomy" id="1821823"/>
    <lineage>
        <taxon>Eukaryota</taxon>
        <taxon>Fungi</taxon>
        <taxon>Dikarya</taxon>
        <taxon>Basidiomycota</taxon>
        <taxon>Ustilaginomycotina</taxon>
        <taxon>Malasseziomycetes</taxon>
        <taxon>Malasseziales</taxon>
        <taxon>Malasseziaceae</taxon>
        <taxon>Malassezia</taxon>
    </lineage>
</organism>
<sequence length="530" mass="58296">MDDQARLRSQIERLSGAIDSRREQMARTPTLNAGGNVRGRRRTSLRPYRHRSLVFTHAPTNPVRTVNETQTNVLENRRDRDQLSSPVECSTQAHEATDRTVATANIDANTEHPSTSKPFGTEKKSEPFSETRMTSPNTTLSNPSTSMPPDSSGSPSSSTEWVRKRSSKSMALMNAAVYHPYIKPPRRPVKIPHSRPSVPKKDNVRRGDRMGEVLVDGVVFVFDASGTKLVKKSSLASSNEHQNDDSQEGNTMDEPAKMQSFASSSLQSNTPLHASVNGTKYIRTKNGNLINQELVTARRLARNRMKTGTQVQTARNVLQQDGSRYVYQLITRPSATITRPASRKSRELCAYYTRSGVCRRGAQCPFLHDDTKRALCPGALKPSGYSSGSAKAPKDASGSSSELPESMPETDVLFVRDDVAAKLDPAPESMLTEGPGSALFAGQNDFISLDGEQEHDDHLEEPIHAEQTTKNNQDLREHLPETQSVSSACVSDDSMEYDSDTNAFETELDQDQDSDAVTSDKEVDQALGGL</sequence>
<keyword evidence="1" id="KW-0479">Metal-binding</keyword>
<accession>A0AAF0F8C5</accession>
<feature type="compositionally biased region" description="Basic residues" evidence="4">
    <location>
        <begin position="184"/>
        <end position="193"/>
    </location>
</feature>
<evidence type="ECO:0000313" key="6">
    <source>
        <dbReference type="EMBL" id="WFD44553.1"/>
    </source>
</evidence>
<dbReference type="InterPro" id="IPR036855">
    <property type="entry name" value="Znf_CCCH_sf"/>
</dbReference>
<feature type="compositionally biased region" description="Polar residues" evidence="4">
    <location>
        <begin position="83"/>
        <end position="118"/>
    </location>
</feature>
<gene>
    <name evidence="6" type="ORF">MPSI1_003221</name>
</gene>
<feature type="region of interest" description="Disordered" evidence="4">
    <location>
        <begin position="232"/>
        <end position="253"/>
    </location>
</feature>
<dbReference type="PANTHER" id="PTHR46156">
    <property type="entry name" value="CCCH ZINGC FINGER"/>
    <property type="match status" value="1"/>
</dbReference>
<dbReference type="InterPro" id="IPR000571">
    <property type="entry name" value="Znf_CCCH"/>
</dbReference>
<dbReference type="Pfam" id="PF00642">
    <property type="entry name" value="zf-CCCH"/>
    <property type="match status" value="1"/>
</dbReference>
<dbReference type="PANTHER" id="PTHR46156:SF1">
    <property type="entry name" value="ZINC FINGER CCCH DOMAIN-CONTAINING PROTEIN 3"/>
    <property type="match status" value="1"/>
</dbReference>
<feature type="region of interest" description="Disordered" evidence="4">
    <location>
        <begin position="382"/>
        <end position="408"/>
    </location>
</feature>
<evidence type="ECO:0000259" key="5">
    <source>
        <dbReference type="SMART" id="SM00356"/>
    </source>
</evidence>
<dbReference type="SMART" id="SM00356">
    <property type="entry name" value="ZnF_C3H1"/>
    <property type="match status" value="1"/>
</dbReference>
<dbReference type="EMBL" id="CP118379">
    <property type="protein sequence ID" value="WFD44553.1"/>
    <property type="molecule type" value="Genomic_DNA"/>
</dbReference>
<feature type="region of interest" description="Disordered" evidence="4">
    <location>
        <begin position="68"/>
        <end position="166"/>
    </location>
</feature>
<dbReference type="GO" id="GO:0008270">
    <property type="term" value="F:zinc ion binding"/>
    <property type="evidence" value="ECO:0007669"/>
    <property type="project" value="UniProtKB-KW"/>
</dbReference>
<evidence type="ECO:0000313" key="7">
    <source>
        <dbReference type="Proteomes" id="UP001214628"/>
    </source>
</evidence>
<evidence type="ECO:0000256" key="2">
    <source>
        <dbReference type="ARBA" id="ARBA00022771"/>
    </source>
</evidence>
<feature type="compositionally biased region" description="Basic and acidic residues" evidence="4">
    <location>
        <begin position="120"/>
        <end position="129"/>
    </location>
</feature>
<proteinExistence type="predicted"/>
<dbReference type="GO" id="GO:0005634">
    <property type="term" value="C:nucleus"/>
    <property type="evidence" value="ECO:0007669"/>
    <property type="project" value="TreeGrafter"/>
</dbReference>